<protein>
    <submittedName>
        <fullName evidence="2">Uncharacterized protein</fullName>
    </submittedName>
</protein>
<gene>
    <name evidence="2" type="ORF">INT44_004086</name>
</gene>
<dbReference type="OrthoDB" id="10041966at2759"/>
<dbReference type="Gene3D" id="3.40.50.300">
    <property type="entry name" value="P-loop containing nucleotide triphosphate hydrolases"/>
    <property type="match status" value="1"/>
</dbReference>
<dbReference type="Proteomes" id="UP000612746">
    <property type="component" value="Unassembled WGS sequence"/>
</dbReference>
<organism evidence="2 3">
    <name type="scientific">Umbelopsis vinacea</name>
    <dbReference type="NCBI Taxonomy" id="44442"/>
    <lineage>
        <taxon>Eukaryota</taxon>
        <taxon>Fungi</taxon>
        <taxon>Fungi incertae sedis</taxon>
        <taxon>Mucoromycota</taxon>
        <taxon>Mucoromycotina</taxon>
        <taxon>Umbelopsidomycetes</taxon>
        <taxon>Umbelopsidales</taxon>
        <taxon>Umbelopsidaceae</taxon>
        <taxon>Umbelopsis</taxon>
    </lineage>
</organism>
<dbReference type="InterPro" id="IPR027417">
    <property type="entry name" value="P-loop_NTPase"/>
</dbReference>
<dbReference type="AlphaFoldDB" id="A0A8H7QBQ3"/>
<evidence type="ECO:0000313" key="3">
    <source>
        <dbReference type="Proteomes" id="UP000612746"/>
    </source>
</evidence>
<name>A0A8H7QBQ3_9FUNG</name>
<evidence type="ECO:0000313" key="2">
    <source>
        <dbReference type="EMBL" id="KAG2188944.1"/>
    </source>
</evidence>
<feature type="compositionally biased region" description="Basic and acidic residues" evidence="1">
    <location>
        <begin position="90"/>
        <end position="105"/>
    </location>
</feature>
<dbReference type="CDD" id="cd02024">
    <property type="entry name" value="NRK1"/>
    <property type="match status" value="1"/>
</dbReference>
<comment type="caution">
    <text evidence="2">The sequence shown here is derived from an EMBL/GenBank/DDBJ whole genome shotgun (WGS) entry which is preliminary data.</text>
</comment>
<proteinExistence type="predicted"/>
<reference evidence="2" key="1">
    <citation type="submission" date="2020-12" db="EMBL/GenBank/DDBJ databases">
        <title>Metabolic potential, ecology and presence of endohyphal bacteria is reflected in genomic diversity of Mucoromycotina.</title>
        <authorList>
            <person name="Muszewska A."/>
            <person name="Okrasinska A."/>
            <person name="Steczkiewicz K."/>
            <person name="Drgas O."/>
            <person name="Orlowska M."/>
            <person name="Perlinska-Lenart U."/>
            <person name="Aleksandrzak-Piekarczyk T."/>
            <person name="Szatraj K."/>
            <person name="Zielenkiewicz U."/>
            <person name="Pilsyk S."/>
            <person name="Malc E."/>
            <person name="Mieczkowski P."/>
            <person name="Kruszewska J.S."/>
            <person name="Biernat P."/>
            <person name="Pawlowska J."/>
        </authorList>
    </citation>
    <scope>NUCLEOTIDE SEQUENCE</scope>
    <source>
        <strain evidence="2">WA0000051536</strain>
    </source>
</reference>
<dbReference type="PANTHER" id="PTHR10285">
    <property type="entry name" value="URIDINE KINASE"/>
    <property type="match status" value="1"/>
</dbReference>
<dbReference type="EMBL" id="JAEPRA010000001">
    <property type="protein sequence ID" value="KAG2188944.1"/>
    <property type="molecule type" value="Genomic_DNA"/>
</dbReference>
<sequence length="250" mass="28753">MTTIYVGLHFNRLTTIPYRNSGPSCSGKTTLARILRKVFSNSVVIHQDDFYKPDTEMPTDPDTGLDNWDCPESFDAVKMHQNLQYSREHNGELCSDHPTGEDSNTHDGSTTVSDDFLNQLKEMIPKDVDSEFRLVLVDGILLYWDPLIYKEFDCSFFIHAGKDTLKQRREARSGYVTQEGYWVDPPGYFDQLVWPQYEKWNSHLFPNANHSEVKQNDIHDLSIMNSDTENIEEIAKNAMKALIGHLQATK</sequence>
<accession>A0A8H7QBQ3</accession>
<feature type="region of interest" description="Disordered" evidence="1">
    <location>
        <begin position="90"/>
        <end position="111"/>
    </location>
</feature>
<keyword evidence="3" id="KW-1185">Reference proteome</keyword>
<evidence type="ECO:0000256" key="1">
    <source>
        <dbReference type="SAM" id="MobiDB-lite"/>
    </source>
</evidence>
<dbReference type="SUPFAM" id="SSF52540">
    <property type="entry name" value="P-loop containing nucleoside triphosphate hydrolases"/>
    <property type="match status" value="1"/>
</dbReference>